<evidence type="ECO:0000256" key="4">
    <source>
        <dbReference type="ARBA" id="ARBA00023239"/>
    </source>
</evidence>
<evidence type="ECO:0000256" key="3">
    <source>
        <dbReference type="ARBA" id="ARBA00011233"/>
    </source>
</evidence>
<dbReference type="CDD" id="cd00452">
    <property type="entry name" value="KDPG_aldolase"/>
    <property type="match status" value="1"/>
</dbReference>
<organism evidence="6 7">
    <name type="scientific">Mesoplasma lactucae ATCC 49193</name>
    <dbReference type="NCBI Taxonomy" id="81460"/>
    <lineage>
        <taxon>Bacteria</taxon>
        <taxon>Bacillati</taxon>
        <taxon>Mycoplasmatota</taxon>
        <taxon>Mollicutes</taxon>
        <taxon>Entomoplasmatales</taxon>
        <taxon>Entomoplasmataceae</taxon>
        <taxon>Mesoplasma</taxon>
    </lineage>
</organism>
<dbReference type="PANTHER" id="PTHR30246">
    <property type="entry name" value="2-KETO-3-DEOXY-6-PHOSPHOGLUCONATE ALDOLASE"/>
    <property type="match status" value="1"/>
</dbReference>
<keyword evidence="4" id="KW-0456">Lyase</keyword>
<dbReference type="PANTHER" id="PTHR30246:SF1">
    <property type="entry name" value="2-DEHYDRO-3-DEOXY-6-PHOSPHOGALACTONATE ALDOLASE-RELATED"/>
    <property type="match status" value="1"/>
</dbReference>
<dbReference type="InterPro" id="IPR013785">
    <property type="entry name" value="Aldolase_TIM"/>
</dbReference>
<dbReference type="GO" id="GO:0016829">
    <property type="term" value="F:lyase activity"/>
    <property type="evidence" value="ECO:0007669"/>
    <property type="project" value="UniProtKB-KW"/>
</dbReference>
<reference evidence="6 7" key="1">
    <citation type="submission" date="2017-09" db="EMBL/GenBank/DDBJ databases">
        <title>SPAdes assembly of the Mesoplasma lactucae genome.</title>
        <authorList>
            <person name="Knight T.F."/>
            <person name="Rubinstein R."/>
            <person name="Citino T."/>
        </authorList>
    </citation>
    <scope>NUCLEOTIDE SEQUENCE [LARGE SCALE GENOMIC DNA]</scope>
    <source>
        <strain evidence="6 7">831-C4</strain>
    </source>
</reference>
<name>A0A291IST0_9MOLU</name>
<dbReference type="OrthoDB" id="9802667at2"/>
<evidence type="ECO:0000313" key="7">
    <source>
        <dbReference type="Proteomes" id="UP000232227"/>
    </source>
</evidence>
<dbReference type="SUPFAM" id="SSF51569">
    <property type="entry name" value="Aldolase"/>
    <property type="match status" value="1"/>
</dbReference>
<comment type="similarity">
    <text evidence="2">Belongs to the KHG/KDPG aldolase family.</text>
</comment>
<dbReference type="Pfam" id="PF01081">
    <property type="entry name" value="Aldolase"/>
    <property type="match status" value="1"/>
</dbReference>
<keyword evidence="7" id="KW-1185">Reference proteome</keyword>
<dbReference type="AlphaFoldDB" id="A0A291IST0"/>
<evidence type="ECO:0000256" key="1">
    <source>
        <dbReference type="ARBA" id="ARBA00004761"/>
    </source>
</evidence>
<protein>
    <submittedName>
        <fullName evidence="6">2-dehydro-3-deoxyphosphogluconate aldolase</fullName>
    </submittedName>
</protein>
<dbReference type="EMBL" id="CP023668">
    <property type="protein sequence ID" value="ATG97751.1"/>
    <property type="molecule type" value="Genomic_DNA"/>
</dbReference>
<dbReference type="Gene3D" id="3.20.20.70">
    <property type="entry name" value="Aldolase class I"/>
    <property type="match status" value="1"/>
</dbReference>
<dbReference type="Proteomes" id="UP000232227">
    <property type="component" value="Chromosome"/>
</dbReference>
<gene>
    <name evidence="6" type="ORF">CP520_03375</name>
</gene>
<comment type="pathway">
    <text evidence="1">Carbohydrate acid metabolism.</text>
</comment>
<keyword evidence="5" id="KW-0119">Carbohydrate metabolism</keyword>
<dbReference type="InterPro" id="IPR000887">
    <property type="entry name" value="Aldlse_KDPG_KHG"/>
</dbReference>
<evidence type="ECO:0000256" key="2">
    <source>
        <dbReference type="ARBA" id="ARBA00006906"/>
    </source>
</evidence>
<sequence length="220" mass="24083">MKLTRRNIIMTNIEKHFNEFKKHRLSTIVRTNDYDHAMKIIEGSIAGGINFIELTLTIPNVFELIKEARKRFPDANIGAGTVLTIDDAKKSIAAGATYLVDPVCDVELLKWCNEQDVLLIASGATPTEMYNLQMGGAKIIKFFPAMIGGPEMVKLILNPFPQFNLLATAGPNQSNMDEYFKAGVLGCGITADLGGAPVGTSLEEITEIAKKYVAITAKYL</sequence>
<dbReference type="InterPro" id="IPR031338">
    <property type="entry name" value="KDPG/KHG_AS_2"/>
</dbReference>
<comment type="subunit">
    <text evidence="3">Homotrimer.</text>
</comment>
<dbReference type="PROSITE" id="PS00160">
    <property type="entry name" value="ALDOLASE_KDPG_KHG_2"/>
    <property type="match status" value="1"/>
</dbReference>
<accession>A0A291IST0</accession>
<evidence type="ECO:0000256" key="5">
    <source>
        <dbReference type="ARBA" id="ARBA00023277"/>
    </source>
</evidence>
<dbReference type="KEGG" id="mlac:CP520_03375"/>
<proteinExistence type="inferred from homology"/>
<evidence type="ECO:0000313" key="6">
    <source>
        <dbReference type="EMBL" id="ATG97751.1"/>
    </source>
</evidence>